<reference evidence="3" key="1">
    <citation type="submission" date="2025-08" db="UniProtKB">
        <authorList>
            <consortium name="RefSeq"/>
        </authorList>
    </citation>
    <scope>IDENTIFICATION</scope>
</reference>
<accession>A0ABM4DBC4</accession>
<dbReference type="SUPFAM" id="SSF56219">
    <property type="entry name" value="DNase I-like"/>
    <property type="match status" value="1"/>
</dbReference>
<dbReference type="InterPro" id="IPR036691">
    <property type="entry name" value="Endo/exonu/phosph_ase_sf"/>
</dbReference>
<dbReference type="InterPro" id="IPR000477">
    <property type="entry name" value="RT_dom"/>
</dbReference>
<evidence type="ECO:0000313" key="3">
    <source>
        <dbReference type="RefSeq" id="XP_065671670.1"/>
    </source>
</evidence>
<dbReference type="Proteomes" id="UP001652625">
    <property type="component" value="Chromosome 13"/>
</dbReference>
<dbReference type="RefSeq" id="XP_065671670.1">
    <property type="nucleotide sequence ID" value="XM_065815598.1"/>
</dbReference>
<dbReference type="Gene3D" id="3.30.40.10">
    <property type="entry name" value="Zinc/RING finger domain, C3HC4 (zinc finger)"/>
    <property type="match status" value="1"/>
</dbReference>
<name>A0ABM4DBC4_HYDVU</name>
<evidence type="ECO:0000313" key="2">
    <source>
        <dbReference type="Proteomes" id="UP001652625"/>
    </source>
</evidence>
<dbReference type="InterPro" id="IPR043502">
    <property type="entry name" value="DNA/RNA_pol_sf"/>
</dbReference>
<sequence>MSSFHIIHEDENILAIKGTINKRHLIFIGVYLSCCRNNNESYDKYSSQLHTITSIMNNYEDEAECIISGDFQSFPYKIYDLEFRNNKTRNNLSKHLTNFIKSNELVFVDIVNGAGPTYTYQHKTLLNSSYIDHIASSKNTELCFTNCQVIPPSPFNNSDHLPISTSINLRGSSLSNEINNKMKKYDSVPKHAWKNEKFIDFYNHNLSIAFSNYTFIDEKIEAEIKITCSKIKNAALSQWQKSDYNKSVECVVYKRYIYSRKNFRKAVKAAHNKKIYEKTKNIEYLRNTNPQKFWDNIRKIKNKKNTRLFTINKLQNKNEIVEEFSHHFQKILNTPQCTNKEFNPQQIPHISKEPNSKFISTADIEKCILNLKNNKSYDCFGISAEHLKNSRSNNLLMLLASFYNSMLTNGKVPKCLSTATIIPLVKSYKTSLENPNNYRGISILPIFTKLLEYLIVHICPDITESHSHQFGFKKNSSTLHAEFLLSETIKHYNHNNSPVYICSLDANKAFDSCNWDLLFEKLYYQKKIPLSVVHTISSLYRSGTANVSYLGCTSEEFRLSQGVRQGSILSPHLYNIYTENLLEKIVSESKVGTSINGVYTGVIAYADDIILQSSTISDVHPAQMCLKCNATMVNYENRGNKTFNAIPKIWLKCQANECNCVFGKAGRKPKPNVGRPGAFKRWTQINLNLFLKSLPLNQDQYSELNLELNPHLTLCICKVGEKIMHQPVVIKDCQHSFCSRCIALLIKVNKSNDIPRNIEAAVVLVIKQKLEHSKTTTIEFPSGGPRPLCLTVTPKAYKESASCSTSTLKKRNRLLMEERKILENANVGVVEFSAEELVAFKANVGIPWNKLKTMTRNVQTASNSKQRVVANTWADNDLIVLDENFTFQNENNNSTLEIKHAPWAYIENLPSNIENRLNVLQSFRLIKQNGIKCDEIHIKIGGDYGDGSFKMSYQIVNQDQPNSKSNSIVFSTFEAKDH</sequence>
<dbReference type="PROSITE" id="PS50878">
    <property type="entry name" value="RT_POL"/>
    <property type="match status" value="1"/>
</dbReference>
<dbReference type="Pfam" id="PF06918">
    <property type="entry name" value="DUF1280"/>
    <property type="match status" value="1"/>
</dbReference>
<dbReference type="GeneID" id="136089546"/>
<feature type="domain" description="Reverse transcriptase" evidence="1">
    <location>
        <begin position="405"/>
        <end position="687"/>
    </location>
</feature>
<dbReference type="PANTHER" id="PTHR19446">
    <property type="entry name" value="REVERSE TRANSCRIPTASES"/>
    <property type="match status" value="1"/>
</dbReference>
<evidence type="ECO:0000259" key="1">
    <source>
        <dbReference type="PROSITE" id="PS50878"/>
    </source>
</evidence>
<protein>
    <submittedName>
        <fullName evidence="3">Uncharacterized protein LOC136089546</fullName>
    </submittedName>
</protein>
<keyword evidence="2" id="KW-1185">Reference proteome</keyword>
<dbReference type="InterPro" id="IPR013083">
    <property type="entry name" value="Znf_RING/FYVE/PHD"/>
</dbReference>
<proteinExistence type="predicted"/>
<dbReference type="Pfam" id="PF00078">
    <property type="entry name" value="RVT_1"/>
    <property type="match status" value="1"/>
</dbReference>
<dbReference type="SUPFAM" id="SSF56672">
    <property type="entry name" value="DNA/RNA polymerases"/>
    <property type="match status" value="1"/>
</dbReference>
<dbReference type="Gene3D" id="3.60.10.10">
    <property type="entry name" value="Endonuclease/exonuclease/phosphatase"/>
    <property type="match status" value="1"/>
</dbReference>
<organism evidence="2 3">
    <name type="scientific">Hydra vulgaris</name>
    <name type="common">Hydra</name>
    <name type="synonym">Hydra attenuata</name>
    <dbReference type="NCBI Taxonomy" id="6087"/>
    <lineage>
        <taxon>Eukaryota</taxon>
        <taxon>Metazoa</taxon>
        <taxon>Cnidaria</taxon>
        <taxon>Hydrozoa</taxon>
        <taxon>Hydroidolina</taxon>
        <taxon>Anthoathecata</taxon>
        <taxon>Aplanulata</taxon>
        <taxon>Hydridae</taxon>
        <taxon>Hydra</taxon>
    </lineage>
</organism>
<dbReference type="CDD" id="cd01650">
    <property type="entry name" value="RT_nLTR_like"/>
    <property type="match status" value="1"/>
</dbReference>
<gene>
    <name evidence="3" type="primary">LOC136089546</name>
</gene>
<dbReference type="InterPro" id="IPR009689">
    <property type="entry name" value="DUF1280"/>
</dbReference>